<sequence>MAHNEHGHTPAAWTTVILILAGFVVGCIAVILLNWPLFWIGGVGLIVVAGIVGKIMQMMGLGQRDPQAGPRQPAAATGEDRIG</sequence>
<evidence type="ECO:0000313" key="3">
    <source>
        <dbReference type="EMBL" id="MBB5789690.1"/>
    </source>
</evidence>
<dbReference type="EMBL" id="JACHMM010000001">
    <property type="protein sequence ID" value="MBB5789690.1"/>
    <property type="molecule type" value="Genomic_DNA"/>
</dbReference>
<accession>A0A7W9GTC4</accession>
<keyword evidence="4" id="KW-1185">Reference proteome</keyword>
<evidence type="ECO:0000256" key="2">
    <source>
        <dbReference type="SAM" id="Phobius"/>
    </source>
</evidence>
<protein>
    <submittedName>
        <fullName evidence="3">Uncharacterized protein</fullName>
    </submittedName>
</protein>
<organism evidence="3 4">
    <name type="scientific">Jiangella mangrovi</name>
    <dbReference type="NCBI Taxonomy" id="1524084"/>
    <lineage>
        <taxon>Bacteria</taxon>
        <taxon>Bacillati</taxon>
        <taxon>Actinomycetota</taxon>
        <taxon>Actinomycetes</taxon>
        <taxon>Jiangellales</taxon>
        <taxon>Jiangellaceae</taxon>
        <taxon>Jiangella</taxon>
    </lineage>
</organism>
<dbReference type="Proteomes" id="UP000542813">
    <property type="component" value="Unassembled WGS sequence"/>
</dbReference>
<feature type="region of interest" description="Disordered" evidence="1">
    <location>
        <begin position="63"/>
        <end position="83"/>
    </location>
</feature>
<reference evidence="3 4" key="1">
    <citation type="submission" date="2020-08" db="EMBL/GenBank/DDBJ databases">
        <title>Sequencing the genomes of 1000 actinobacteria strains.</title>
        <authorList>
            <person name="Klenk H.-P."/>
        </authorList>
    </citation>
    <scope>NUCLEOTIDE SEQUENCE [LARGE SCALE GENOMIC DNA]</scope>
    <source>
        <strain evidence="3 4">DSM 102122</strain>
    </source>
</reference>
<feature type="transmembrane region" description="Helical" evidence="2">
    <location>
        <begin position="38"/>
        <end position="56"/>
    </location>
</feature>
<keyword evidence="2" id="KW-0472">Membrane</keyword>
<dbReference type="RefSeq" id="WP_184825222.1">
    <property type="nucleotide sequence ID" value="NZ_JACHMM010000001.1"/>
</dbReference>
<gene>
    <name evidence="3" type="ORF">HD601_004265</name>
</gene>
<keyword evidence="2" id="KW-1133">Transmembrane helix</keyword>
<name>A0A7W9GTC4_9ACTN</name>
<feature type="transmembrane region" description="Helical" evidence="2">
    <location>
        <begin position="12"/>
        <end position="32"/>
    </location>
</feature>
<proteinExistence type="predicted"/>
<keyword evidence="2" id="KW-0812">Transmembrane</keyword>
<dbReference type="NCBIfam" id="NF041681">
    <property type="entry name" value="HGxxPAAW"/>
    <property type="match status" value="1"/>
</dbReference>
<dbReference type="AlphaFoldDB" id="A0A7W9GTC4"/>
<evidence type="ECO:0000313" key="4">
    <source>
        <dbReference type="Proteomes" id="UP000542813"/>
    </source>
</evidence>
<evidence type="ECO:0000256" key="1">
    <source>
        <dbReference type="SAM" id="MobiDB-lite"/>
    </source>
</evidence>
<comment type="caution">
    <text evidence="3">The sequence shown here is derived from an EMBL/GenBank/DDBJ whole genome shotgun (WGS) entry which is preliminary data.</text>
</comment>